<dbReference type="SUPFAM" id="SSF53335">
    <property type="entry name" value="S-adenosyl-L-methionine-dependent methyltransferases"/>
    <property type="match status" value="1"/>
</dbReference>
<dbReference type="PANTHER" id="PTHR10867">
    <property type="entry name" value="NNMT/PNMT/TEMT FAMILY MEMBER"/>
    <property type="match status" value="1"/>
</dbReference>
<dbReference type="EMBL" id="JANPWB010000003">
    <property type="protein sequence ID" value="KAJ1196435.1"/>
    <property type="molecule type" value="Genomic_DNA"/>
</dbReference>
<dbReference type="PANTHER" id="PTHR10867:SF32">
    <property type="entry name" value="NICOTINAMIDE N-METHYLTRANSFERASE"/>
    <property type="match status" value="1"/>
</dbReference>
<evidence type="ECO:0000313" key="6">
    <source>
        <dbReference type="Proteomes" id="UP001066276"/>
    </source>
</evidence>
<accession>A0AAV7V539</accession>
<keyword evidence="3" id="KW-0808">Transferase</keyword>
<dbReference type="Proteomes" id="UP001066276">
    <property type="component" value="Chromosome 2_1"/>
</dbReference>
<evidence type="ECO:0000256" key="1">
    <source>
        <dbReference type="ARBA" id="ARBA00007996"/>
    </source>
</evidence>
<dbReference type="InterPro" id="IPR000940">
    <property type="entry name" value="NNMT_TEMT_trans"/>
</dbReference>
<dbReference type="GO" id="GO:0008170">
    <property type="term" value="F:N-methyltransferase activity"/>
    <property type="evidence" value="ECO:0007669"/>
    <property type="project" value="TreeGrafter"/>
</dbReference>
<sequence length="263" mass="29767">MAATASLKELHEHFSDMQKAKERYLVTKSAFFDDTITDMFSKFIKIYSSGEVKGDTLIGLCCGAYIYYTLPACKYFNKIIYACSDDKSIQETQKWLKNEPNAIDWSDAIKKISELQGNGEMWKENQCMLQGKVQKVIRCDVTSSNPLSPITEPQADCLLLAHCLEHFVTDKKSYTDALKNVSTLLKPGGHLVMSACLEATFYMVGDFKFPILFMDDGFVKDALTKAGYVIDDVHIFYRKADSLYDIADYKGVIVLKAHKKTEM</sequence>
<evidence type="ECO:0000313" key="5">
    <source>
        <dbReference type="EMBL" id="KAJ1196435.1"/>
    </source>
</evidence>
<comment type="caution">
    <text evidence="5">The sequence shown here is derived from an EMBL/GenBank/DDBJ whole genome shotgun (WGS) entry which is preliminary data.</text>
</comment>
<dbReference type="InterPro" id="IPR029063">
    <property type="entry name" value="SAM-dependent_MTases_sf"/>
</dbReference>
<keyword evidence="2" id="KW-0489">Methyltransferase</keyword>
<dbReference type="PROSITE" id="PS51681">
    <property type="entry name" value="SAM_MT_NNMT_PNMT_TEMT"/>
    <property type="match status" value="1"/>
</dbReference>
<dbReference type="GO" id="GO:0005829">
    <property type="term" value="C:cytosol"/>
    <property type="evidence" value="ECO:0007669"/>
    <property type="project" value="TreeGrafter"/>
</dbReference>
<dbReference type="Gene3D" id="3.40.50.150">
    <property type="entry name" value="Vaccinia Virus protein VP39"/>
    <property type="match status" value="1"/>
</dbReference>
<comment type="similarity">
    <text evidence="1">Belongs to the class I-like SAM-binding methyltransferase superfamily. NNMT/PNMT/TEMT family.</text>
</comment>
<gene>
    <name evidence="5" type="ORF">NDU88_000306</name>
</gene>
<evidence type="ECO:0000256" key="4">
    <source>
        <dbReference type="ARBA" id="ARBA00022691"/>
    </source>
</evidence>
<dbReference type="Pfam" id="PF01234">
    <property type="entry name" value="NNMT_PNMT_TEMT"/>
    <property type="match status" value="1"/>
</dbReference>
<evidence type="ECO:0008006" key="7">
    <source>
        <dbReference type="Google" id="ProtNLM"/>
    </source>
</evidence>
<dbReference type="AlphaFoldDB" id="A0AAV7V539"/>
<evidence type="ECO:0000256" key="2">
    <source>
        <dbReference type="ARBA" id="ARBA00022603"/>
    </source>
</evidence>
<reference evidence="5" key="1">
    <citation type="journal article" date="2022" name="bioRxiv">
        <title>Sequencing and chromosome-scale assembly of the giantPleurodeles waltlgenome.</title>
        <authorList>
            <person name="Brown T."/>
            <person name="Elewa A."/>
            <person name="Iarovenko S."/>
            <person name="Subramanian E."/>
            <person name="Araus A.J."/>
            <person name="Petzold A."/>
            <person name="Susuki M."/>
            <person name="Suzuki K.-i.T."/>
            <person name="Hayashi T."/>
            <person name="Toyoda A."/>
            <person name="Oliveira C."/>
            <person name="Osipova E."/>
            <person name="Leigh N.D."/>
            <person name="Simon A."/>
            <person name="Yun M.H."/>
        </authorList>
    </citation>
    <scope>NUCLEOTIDE SEQUENCE</scope>
    <source>
        <strain evidence="5">20211129_DDA</strain>
        <tissue evidence="5">Liver</tissue>
    </source>
</reference>
<dbReference type="GO" id="GO:0032259">
    <property type="term" value="P:methylation"/>
    <property type="evidence" value="ECO:0007669"/>
    <property type="project" value="UniProtKB-KW"/>
</dbReference>
<keyword evidence="4" id="KW-0949">S-adenosyl-L-methionine</keyword>
<protein>
    <recommendedName>
        <fullName evidence="7">Methyltransferase type 11 domain-containing protein</fullName>
    </recommendedName>
</protein>
<organism evidence="5 6">
    <name type="scientific">Pleurodeles waltl</name>
    <name type="common">Iberian ribbed newt</name>
    <dbReference type="NCBI Taxonomy" id="8319"/>
    <lineage>
        <taxon>Eukaryota</taxon>
        <taxon>Metazoa</taxon>
        <taxon>Chordata</taxon>
        <taxon>Craniata</taxon>
        <taxon>Vertebrata</taxon>
        <taxon>Euteleostomi</taxon>
        <taxon>Amphibia</taxon>
        <taxon>Batrachia</taxon>
        <taxon>Caudata</taxon>
        <taxon>Salamandroidea</taxon>
        <taxon>Salamandridae</taxon>
        <taxon>Pleurodelinae</taxon>
        <taxon>Pleurodeles</taxon>
    </lineage>
</organism>
<proteinExistence type="inferred from homology"/>
<keyword evidence="6" id="KW-1185">Reference proteome</keyword>
<evidence type="ECO:0000256" key="3">
    <source>
        <dbReference type="ARBA" id="ARBA00022679"/>
    </source>
</evidence>
<name>A0AAV7V539_PLEWA</name>